<dbReference type="EMBL" id="AYKW01000056">
    <property type="protein sequence ID" value="PIL25292.1"/>
    <property type="molecule type" value="Genomic_DNA"/>
</dbReference>
<feature type="region of interest" description="Disordered" evidence="1">
    <location>
        <begin position="1"/>
        <end position="29"/>
    </location>
</feature>
<organism evidence="2 3">
    <name type="scientific">Ganoderma sinense ZZ0214-1</name>
    <dbReference type="NCBI Taxonomy" id="1077348"/>
    <lineage>
        <taxon>Eukaryota</taxon>
        <taxon>Fungi</taxon>
        <taxon>Dikarya</taxon>
        <taxon>Basidiomycota</taxon>
        <taxon>Agaricomycotina</taxon>
        <taxon>Agaricomycetes</taxon>
        <taxon>Polyporales</taxon>
        <taxon>Polyporaceae</taxon>
        <taxon>Ganoderma</taxon>
    </lineage>
</organism>
<gene>
    <name evidence="2" type="ORF">GSI_13181</name>
</gene>
<proteinExistence type="predicted"/>
<dbReference type="Proteomes" id="UP000230002">
    <property type="component" value="Unassembled WGS sequence"/>
</dbReference>
<feature type="region of interest" description="Disordered" evidence="1">
    <location>
        <begin position="91"/>
        <end position="122"/>
    </location>
</feature>
<keyword evidence="3" id="KW-1185">Reference proteome</keyword>
<dbReference type="AlphaFoldDB" id="A0A2G8RUV0"/>
<evidence type="ECO:0000313" key="2">
    <source>
        <dbReference type="EMBL" id="PIL25292.1"/>
    </source>
</evidence>
<reference evidence="2 3" key="1">
    <citation type="journal article" date="2015" name="Sci. Rep.">
        <title>Chromosome-level genome map provides insights into diverse defense mechanisms in the medicinal fungus Ganoderma sinense.</title>
        <authorList>
            <person name="Zhu Y."/>
            <person name="Xu J."/>
            <person name="Sun C."/>
            <person name="Zhou S."/>
            <person name="Xu H."/>
            <person name="Nelson D.R."/>
            <person name="Qian J."/>
            <person name="Song J."/>
            <person name="Luo H."/>
            <person name="Xiang L."/>
            <person name="Li Y."/>
            <person name="Xu Z."/>
            <person name="Ji A."/>
            <person name="Wang L."/>
            <person name="Lu S."/>
            <person name="Hayward A."/>
            <person name="Sun W."/>
            <person name="Li X."/>
            <person name="Schwartz D.C."/>
            <person name="Wang Y."/>
            <person name="Chen S."/>
        </authorList>
    </citation>
    <scope>NUCLEOTIDE SEQUENCE [LARGE SCALE GENOMIC DNA]</scope>
    <source>
        <strain evidence="2 3">ZZ0214-1</strain>
    </source>
</reference>
<evidence type="ECO:0000256" key="1">
    <source>
        <dbReference type="SAM" id="MobiDB-lite"/>
    </source>
</evidence>
<sequence length="122" mass="12481">MTVTTSPTSPTATSAATTAATAPTGATTGATTATTVVTTTTAATMASGARRSAWATPSTCGLTPLWARWRARTPSTRSSLNSTRLVTCPLRPSTARLPASSTARESAARAGRFSTRTRSRCT</sequence>
<accession>A0A2G8RUV0</accession>
<name>A0A2G8RUV0_9APHY</name>
<comment type="caution">
    <text evidence="2">The sequence shown here is derived from an EMBL/GenBank/DDBJ whole genome shotgun (WGS) entry which is preliminary data.</text>
</comment>
<protein>
    <submittedName>
        <fullName evidence="2">Uncharacterized protein</fullName>
    </submittedName>
</protein>
<evidence type="ECO:0000313" key="3">
    <source>
        <dbReference type="Proteomes" id="UP000230002"/>
    </source>
</evidence>
<feature type="compositionally biased region" description="Low complexity" evidence="1">
    <location>
        <begin position="99"/>
        <end position="112"/>
    </location>
</feature>